<feature type="domain" description="DUF6532" evidence="1">
    <location>
        <begin position="4"/>
        <end position="137"/>
    </location>
</feature>
<dbReference type="Proteomes" id="UP000807306">
    <property type="component" value="Unassembled WGS sequence"/>
</dbReference>
<accession>A0A9P6EHN4</accession>
<name>A0A9P6EHN4_9AGAR</name>
<organism evidence="2 3">
    <name type="scientific">Crepidotus variabilis</name>
    <dbReference type="NCBI Taxonomy" id="179855"/>
    <lineage>
        <taxon>Eukaryota</taxon>
        <taxon>Fungi</taxon>
        <taxon>Dikarya</taxon>
        <taxon>Basidiomycota</taxon>
        <taxon>Agaricomycotina</taxon>
        <taxon>Agaricomycetes</taxon>
        <taxon>Agaricomycetidae</taxon>
        <taxon>Agaricales</taxon>
        <taxon>Agaricineae</taxon>
        <taxon>Crepidotaceae</taxon>
        <taxon>Crepidotus</taxon>
    </lineage>
</organism>
<keyword evidence="3" id="KW-1185">Reference proteome</keyword>
<dbReference type="Pfam" id="PF20149">
    <property type="entry name" value="DUF6532"/>
    <property type="match status" value="1"/>
</dbReference>
<gene>
    <name evidence="2" type="ORF">CPB83DRAFT_893078</name>
</gene>
<reference evidence="2" key="1">
    <citation type="submission" date="2020-11" db="EMBL/GenBank/DDBJ databases">
        <authorList>
            <consortium name="DOE Joint Genome Institute"/>
            <person name="Ahrendt S."/>
            <person name="Riley R."/>
            <person name="Andreopoulos W."/>
            <person name="Labutti K."/>
            <person name="Pangilinan J."/>
            <person name="Ruiz-Duenas F.J."/>
            <person name="Barrasa J.M."/>
            <person name="Sanchez-Garcia M."/>
            <person name="Camarero S."/>
            <person name="Miyauchi S."/>
            <person name="Serrano A."/>
            <person name="Linde D."/>
            <person name="Babiker R."/>
            <person name="Drula E."/>
            <person name="Ayuso-Fernandez I."/>
            <person name="Pacheco R."/>
            <person name="Padilla G."/>
            <person name="Ferreira P."/>
            <person name="Barriuso J."/>
            <person name="Kellner H."/>
            <person name="Castanera R."/>
            <person name="Alfaro M."/>
            <person name="Ramirez L."/>
            <person name="Pisabarro A.G."/>
            <person name="Kuo A."/>
            <person name="Tritt A."/>
            <person name="Lipzen A."/>
            <person name="He G."/>
            <person name="Yan M."/>
            <person name="Ng V."/>
            <person name="Cullen D."/>
            <person name="Martin F."/>
            <person name="Rosso M.-N."/>
            <person name="Henrissat B."/>
            <person name="Hibbett D."/>
            <person name="Martinez A.T."/>
            <person name="Grigoriev I.V."/>
        </authorList>
    </citation>
    <scope>NUCLEOTIDE SEQUENCE</scope>
    <source>
        <strain evidence="2">CBS 506.95</strain>
    </source>
</reference>
<dbReference type="OrthoDB" id="3225557at2759"/>
<evidence type="ECO:0000313" key="2">
    <source>
        <dbReference type="EMBL" id="KAF9529838.1"/>
    </source>
</evidence>
<evidence type="ECO:0000313" key="3">
    <source>
        <dbReference type="Proteomes" id="UP000807306"/>
    </source>
</evidence>
<evidence type="ECO:0000259" key="1">
    <source>
        <dbReference type="Pfam" id="PF20149"/>
    </source>
</evidence>
<sequence>PNAGAHYHLEGKDPAFVKARVAELLKGDYIYPSSENGTPLKSRPYHHPAFIATLRDLYFTSPRRAVAVRYAGRFTSVIKEGHGKEEPEIPWSMLGVISVAVYSSLEEWKSGQRVKLKDFKSEAYEGIFNLAMEFLRNIQTKSPTRVHRALADLYALVSPDTLSNQAAIANQLEDFDVDAMPE</sequence>
<dbReference type="InterPro" id="IPR045341">
    <property type="entry name" value="DUF6532"/>
</dbReference>
<protein>
    <recommendedName>
        <fullName evidence="1">DUF6532 domain-containing protein</fullName>
    </recommendedName>
</protein>
<dbReference type="EMBL" id="MU157843">
    <property type="protein sequence ID" value="KAF9529838.1"/>
    <property type="molecule type" value="Genomic_DNA"/>
</dbReference>
<comment type="caution">
    <text evidence="2">The sequence shown here is derived from an EMBL/GenBank/DDBJ whole genome shotgun (WGS) entry which is preliminary data.</text>
</comment>
<dbReference type="AlphaFoldDB" id="A0A9P6EHN4"/>
<proteinExistence type="predicted"/>
<feature type="non-terminal residue" evidence="2">
    <location>
        <position position="1"/>
    </location>
</feature>